<dbReference type="SUPFAM" id="SSF48317">
    <property type="entry name" value="Acid phosphatase/Vanadium-dependent haloperoxidase"/>
    <property type="match status" value="1"/>
</dbReference>
<feature type="transmembrane region" description="Helical" evidence="2">
    <location>
        <begin position="213"/>
        <end position="230"/>
    </location>
</feature>
<keyword evidence="2" id="KW-1133">Transmembrane helix</keyword>
<protein>
    <submittedName>
        <fullName evidence="4">PAP2 superfamily protein</fullName>
    </submittedName>
</protein>
<dbReference type="Pfam" id="PF01569">
    <property type="entry name" value="PAP2"/>
    <property type="match status" value="1"/>
</dbReference>
<dbReference type="InterPro" id="IPR000326">
    <property type="entry name" value="PAP2/HPO"/>
</dbReference>
<evidence type="ECO:0000256" key="1">
    <source>
        <dbReference type="SAM" id="MobiDB-lite"/>
    </source>
</evidence>
<evidence type="ECO:0000259" key="3">
    <source>
        <dbReference type="Pfam" id="PF01569"/>
    </source>
</evidence>
<organism evidence="4 5">
    <name type="scientific">Trujillonella endophytica</name>
    <dbReference type="NCBI Taxonomy" id="673521"/>
    <lineage>
        <taxon>Bacteria</taxon>
        <taxon>Bacillati</taxon>
        <taxon>Actinomycetota</taxon>
        <taxon>Actinomycetes</taxon>
        <taxon>Geodermatophilales</taxon>
        <taxon>Geodermatophilaceae</taxon>
        <taxon>Trujillonella</taxon>
    </lineage>
</organism>
<feature type="transmembrane region" description="Helical" evidence="2">
    <location>
        <begin position="81"/>
        <end position="105"/>
    </location>
</feature>
<dbReference type="EMBL" id="FOEE01000012">
    <property type="protein sequence ID" value="SEP14850.1"/>
    <property type="molecule type" value="Genomic_DNA"/>
</dbReference>
<feature type="region of interest" description="Disordered" evidence="1">
    <location>
        <begin position="1"/>
        <end position="23"/>
    </location>
</feature>
<keyword evidence="2" id="KW-0472">Membrane</keyword>
<evidence type="ECO:0000256" key="2">
    <source>
        <dbReference type="SAM" id="Phobius"/>
    </source>
</evidence>
<feature type="transmembrane region" description="Helical" evidence="2">
    <location>
        <begin position="186"/>
        <end position="207"/>
    </location>
</feature>
<dbReference type="Proteomes" id="UP000198960">
    <property type="component" value="Unassembled WGS sequence"/>
</dbReference>
<feature type="transmembrane region" description="Helical" evidence="2">
    <location>
        <begin position="33"/>
        <end position="52"/>
    </location>
</feature>
<dbReference type="STRING" id="673521.SAMN05660991_03541"/>
<gene>
    <name evidence="4" type="ORF">SAMN05660991_03541</name>
</gene>
<feature type="domain" description="Phosphatidic acid phosphatase type 2/haloperoxidase" evidence="3">
    <location>
        <begin position="114"/>
        <end position="229"/>
    </location>
</feature>
<feature type="transmembrane region" description="Helical" evidence="2">
    <location>
        <begin position="155"/>
        <end position="174"/>
    </location>
</feature>
<feature type="compositionally biased region" description="Basic and acidic residues" evidence="1">
    <location>
        <begin position="8"/>
        <end position="21"/>
    </location>
</feature>
<name>A0A1H8VHT7_9ACTN</name>
<proteinExistence type="predicted"/>
<evidence type="ECO:0000313" key="4">
    <source>
        <dbReference type="EMBL" id="SEP14850.1"/>
    </source>
</evidence>
<dbReference type="AlphaFoldDB" id="A0A1H8VHT7"/>
<keyword evidence="2" id="KW-0812">Transmembrane</keyword>
<dbReference type="InterPro" id="IPR036938">
    <property type="entry name" value="PAP2/HPO_sf"/>
</dbReference>
<accession>A0A1H8VHT7</accession>
<evidence type="ECO:0000313" key="5">
    <source>
        <dbReference type="Proteomes" id="UP000198960"/>
    </source>
</evidence>
<feature type="transmembrane region" description="Helical" evidence="2">
    <location>
        <begin position="117"/>
        <end position="135"/>
    </location>
</feature>
<reference evidence="5" key="1">
    <citation type="submission" date="2016-10" db="EMBL/GenBank/DDBJ databases">
        <authorList>
            <person name="Varghese N."/>
            <person name="Submissions S."/>
        </authorList>
    </citation>
    <scope>NUCLEOTIDE SEQUENCE [LARGE SCALE GENOMIC DNA]</scope>
    <source>
        <strain evidence="5">DSM 45413</strain>
    </source>
</reference>
<dbReference type="Gene3D" id="1.20.144.10">
    <property type="entry name" value="Phosphatidic acid phosphatase type 2/haloperoxidase"/>
    <property type="match status" value="1"/>
</dbReference>
<keyword evidence="5" id="KW-1185">Reference proteome</keyword>
<dbReference type="RefSeq" id="WP_244524763.1">
    <property type="nucleotide sequence ID" value="NZ_FOEE01000012.1"/>
</dbReference>
<sequence>MTSGVVRRSPDTPDAGRRVPEHPPVVSIGRPTWWALGVALLVGAVLTVDLLVHGVTEHVDGWISDTVGGWGLRDTAAYTPLYWVTQIGGRGSVLIVLVGLIGWLAGRHRTLRPLLRVVVALVLLTVAVYALKYAIGRTAPGHGGDFLHHPDGQSYPSGHLANAVLLWGVARWQAVQYGMSPRIQRLFWGLAVIGPVLCTLAMVALDFHWLSDAVVGAAVGLLLLGVVHALDDLVLSRWLGARAGPRLS</sequence>